<evidence type="ECO:0000256" key="1">
    <source>
        <dbReference type="SAM" id="MobiDB-lite"/>
    </source>
</evidence>
<feature type="transmembrane region" description="Helical" evidence="2">
    <location>
        <begin position="149"/>
        <end position="169"/>
    </location>
</feature>
<dbReference type="AlphaFoldDB" id="A0AAV9PSH7"/>
<feature type="transmembrane region" description="Helical" evidence="2">
    <location>
        <begin position="108"/>
        <end position="129"/>
    </location>
</feature>
<feature type="region of interest" description="Disordered" evidence="1">
    <location>
        <begin position="256"/>
        <end position="280"/>
    </location>
</feature>
<feature type="domain" description="DUF7702" evidence="3">
    <location>
        <begin position="4"/>
        <end position="248"/>
    </location>
</feature>
<feature type="transmembrane region" description="Helical" evidence="2">
    <location>
        <begin position="223"/>
        <end position="247"/>
    </location>
</feature>
<keyword evidence="5" id="KW-1185">Reference proteome</keyword>
<keyword evidence="2" id="KW-0812">Transmembrane</keyword>
<name>A0AAV9PSH7_9PEZI</name>
<dbReference type="PANTHER" id="PTHR42109">
    <property type="entry name" value="UNPLACED GENOMIC SCAFFOLD UM_SCAF_CONTIG_1.265, WHOLE GENOME SHOTGUN SEQUENCE"/>
    <property type="match status" value="1"/>
</dbReference>
<dbReference type="Proteomes" id="UP001345827">
    <property type="component" value="Unassembled WGS sequence"/>
</dbReference>
<reference evidence="4 5" key="1">
    <citation type="submission" date="2023-06" db="EMBL/GenBank/DDBJ databases">
        <title>Black Yeasts Isolated from many extreme environments.</title>
        <authorList>
            <person name="Coleine C."/>
            <person name="Stajich J.E."/>
            <person name="Selbmann L."/>
        </authorList>
    </citation>
    <scope>NUCLEOTIDE SEQUENCE [LARGE SCALE GENOMIC DNA]</scope>
    <source>
        <strain evidence="4 5">CCFEE 5887</strain>
    </source>
</reference>
<keyword evidence="2" id="KW-0472">Membrane</keyword>
<organism evidence="4 5">
    <name type="scientific">Vermiconidia calcicola</name>
    <dbReference type="NCBI Taxonomy" id="1690605"/>
    <lineage>
        <taxon>Eukaryota</taxon>
        <taxon>Fungi</taxon>
        <taxon>Dikarya</taxon>
        <taxon>Ascomycota</taxon>
        <taxon>Pezizomycotina</taxon>
        <taxon>Dothideomycetes</taxon>
        <taxon>Dothideomycetidae</taxon>
        <taxon>Mycosphaerellales</taxon>
        <taxon>Extremaceae</taxon>
        <taxon>Vermiconidia</taxon>
    </lineage>
</organism>
<feature type="transmembrane region" description="Helical" evidence="2">
    <location>
        <begin position="77"/>
        <end position="96"/>
    </location>
</feature>
<dbReference type="Pfam" id="PF24800">
    <property type="entry name" value="DUF7702"/>
    <property type="match status" value="1"/>
</dbReference>
<evidence type="ECO:0000256" key="2">
    <source>
        <dbReference type="SAM" id="Phobius"/>
    </source>
</evidence>
<evidence type="ECO:0000313" key="4">
    <source>
        <dbReference type="EMBL" id="KAK5528726.1"/>
    </source>
</evidence>
<sequence>MALDNTTSLSAAELAIYLILIPLTVWLFFKHGRRASLAYIYLIIFETLRLVAAGLQIHAHSQHTTSKTGAIIDSVGLSPLLLAFSGFLYELGTYYYSPPSRSSNNRFVVLEEVLVHVGAYTGIALAAVGGSNLTKSNPTQSNIDQAHTLQETGVVLLLLTWIVLVYMCFRLCRALGQRQQPGIVLAILLLATACIFVGVRSIYSVVYAFDHSPSVNPITGGFAIKLVLVFLVQLIAVLALLAVGFLTRNIAAESGTRRGGTYATPEDVEGGTAIPLRSPK</sequence>
<feature type="transmembrane region" description="Helical" evidence="2">
    <location>
        <begin position="36"/>
        <end position="57"/>
    </location>
</feature>
<proteinExistence type="predicted"/>
<evidence type="ECO:0000313" key="5">
    <source>
        <dbReference type="Proteomes" id="UP001345827"/>
    </source>
</evidence>
<comment type="caution">
    <text evidence="4">The sequence shown here is derived from an EMBL/GenBank/DDBJ whole genome shotgun (WGS) entry which is preliminary data.</text>
</comment>
<dbReference type="PANTHER" id="PTHR42109:SF3">
    <property type="entry name" value="INTEGRAL MEMBRANE PROTEIN (AFU_ORTHOLOGUE AFUA_5G00100)"/>
    <property type="match status" value="1"/>
</dbReference>
<evidence type="ECO:0000259" key="3">
    <source>
        <dbReference type="Pfam" id="PF24800"/>
    </source>
</evidence>
<feature type="transmembrane region" description="Helical" evidence="2">
    <location>
        <begin position="181"/>
        <end position="203"/>
    </location>
</feature>
<gene>
    <name evidence="4" type="ORF">LTR25_010339</name>
</gene>
<dbReference type="EMBL" id="JAXLQG010000025">
    <property type="protein sequence ID" value="KAK5528726.1"/>
    <property type="molecule type" value="Genomic_DNA"/>
</dbReference>
<feature type="transmembrane region" description="Helical" evidence="2">
    <location>
        <begin position="12"/>
        <end position="29"/>
    </location>
</feature>
<keyword evidence="2" id="KW-1133">Transmembrane helix</keyword>
<accession>A0AAV9PSH7</accession>
<dbReference type="InterPro" id="IPR056119">
    <property type="entry name" value="DUF7702"/>
</dbReference>
<protein>
    <recommendedName>
        <fullName evidence="3">DUF7702 domain-containing protein</fullName>
    </recommendedName>
</protein>